<accession>C6LHI3</accession>
<evidence type="ECO:0000256" key="1">
    <source>
        <dbReference type="SAM" id="SignalP"/>
    </source>
</evidence>
<dbReference type="SUPFAM" id="SSF53850">
    <property type="entry name" value="Periplasmic binding protein-like II"/>
    <property type="match status" value="1"/>
</dbReference>
<name>C6LHI3_9FIRM</name>
<dbReference type="STRING" id="168384.SAMN05660368_00687"/>
<keyword evidence="1" id="KW-0732">Signal</keyword>
<organism evidence="2 3">
    <name type="scientific">Marvinbryantia formatexigens DSM 14469</name>
    <dbReference type="NCBI Taxonomy" id="478749"/>
    <lineage>
        <taxon>Bacteria</taxon>
        <taxon>Bacillati</taxon>
        <taxon>Bacillota</taxon>
        <taxon>Clostridia</taxon>
        <taxon>Lachnospirales</taxon>
        <taxon>Lachnospiraceae</taxon>
        <taxon>Marvinbryantia</taxon>
    </lineage>
</organism>
<evidence type="ECO:0000313" key="3">
    <source>
        <dbReference type="Proteomes" id="UP000005561"/>
    </source>
</evidence>
<sequence length="416" mass="45659">MKKKAVLLLTLALSAASILPVSASDGEQKTLTMWTIATEGDANHEAFGKAIEEYEAEHPDIHIEMEAFENESYKTKIKASVAANELPDIYFTWGGGFSSAFVEAGKAMELDSYYETYKDELPESTLKYATYDDKLYGVPYVVSISGIFYNKPMFEEYNLEEPKTWDELINVCQTFLDNGITPFGVSVKEAWVMAMFNDALTLKCVGDEKINAAFTRSGQSYLDEEFLDAAKKLEQLITMGAFSESAAGISNDEAVALFTNGTVPMFVTGAFLEGSLLQAENPDDFGFMLFPVCSDNAVLTDSMGGSADMLMVNPGTENPDEAANAAFEIAKLVSKYGYMSGAGIAAWKVDYEVENQSSISKTMSDCINESTSLTVWSGSLMEAEDYTEYQALLQQFFVGDLTAEDFVEAMDAQLNQ</sequence>
<dbReference type="PANTHER" id="PTHR43649">
    <property type="entry name" value="ARABINOSE-BINDING PROTEIN-RELATED"/>
    <property type="match status" value="1"/>
</dbReference>
<proteinExistence type="predicted"/>
<comment type="caution">
    <text evidence="2">The sequence shown here is derived from an EMBL/GenBank/DDBJ whole genome shotgun (WGS) entry which is preliminary data.</text>
</comment>
<dbReference type="InterPro" id="IPR050490">
    <property type="entry name" value="Bact_solute-bd_prot1"/>
</dbReference>
<dbReference type="InterPro" id="IPR006059">
    <property type="entry name" value="SBP"/>
</dbReference>
<protein>
    <submittedName>
        <fullName evidence="2">ABC transporter, solute-binding protein</fullName>
    </submittedName>
</protein>
<dbReference type="eggNOG" id="COG1653">
    <property type="taxonomic scope" value="Bacteria"/>
</dbReference>
<dbReference type="AlphaFoldDB" id="C6LHI3"/>
<dbReference type="EMBL" id="ACCL02000014">
    <property type="protein sequence ID" value="EET59970.1"/>
    <property type="molecule type" value="Genomic_DNA"/>
</dbReference>
<dbReference type="RefSeq" id="WP_006862880.1">
    <property type="nucleotide sequence ID" value="NZ_ACCL02000014.1"/>
</dbReference>
<dbReference type="Gene3D" id="3.40.190.10">
    <property type="entry name" value="Periplasmic binding protein-like II"/>
    <property type="match status" value="2"/>
</dbReference>
<feature type="signal peptide" evidence="1">
    <location>
        <begin position="1"/>
        <end position="23"/>
    </location>
</feature>
<gene>
    <name evidence="2" type="ORF">BRYFOR_08094</name>
</gene>
<reference evidence="2" key="1">
    <citation type="submission" date="2009-07" db="EMBL/GenBank/DDBJ databases">
        <authorList>
            <person name="Weinstock G."/>
            <person name="Sodergren E."/>
            <person name="Clifton S."/>
            <person name="Fulton L."/>
            <person name="Fulton B."/>
            <person name="Courtney L."/>
            <person name="Fronick C."/>
            <person name="Harrison M."/>
            <person name="Strong C."/>
            <person name="Farmer C."/>
            <person name="Delahaunty K."/>
            <person name="Markovic C."/>
            <person name="Hall O."/>
            <person name="Minx P."/>
            <person name="Tomlinson C."/>
            <person name="Mitreva M."/>
            <person name="Nelson J."/>
            <person name="Hou S."/>
            <person name="Wollam A."/>
            <person name="Pepin K.H."/>
            <person name="Johnson M."/>
            <person name="Bhonagiri V."/>
            <person name="Nash W.E."/>
            <person name="Warren W."/>
            <person name="Chinwalla A."/>
            <person name="Mardis E.R."/>
            <person name="Wilson R.K."/>
        </authorList>
    </citation>
    <scope>NUCLEOTIDE SEQUENCE [LARGE SCALE GENOMIC DNA]</scope>
    <source>
        <strain evidence="2">DSM 14469</strain>
    </source>
</reference>
<keyword evidence="3" id="KW-1185">Reference proteome</keyword>
<evidence type="ECO:0000313" key="2">
    <source>
        <dbReference type="EMBL" id="EET59970.1"/>
    </source>
</evidence>
<feature type="chain" id="PRO_5002968335" evidence="1">
    <location>
        <begin position="24"/>
        <end position="416"/>
    </location>
</feature>
<dbReference type="Proteomes" id="UP000005561">
    <property type="component" value="Unassembled WGS sequence"/>
</dbReference>
<dbReference type="OrthoDB" id="41208at2"/>
<dbReference type="Pfam" id="PF01547">
    <property type="entry name" value="SBP_bac_1"/>
    <property type="match status" value="1"/>
</dbReference>